<proteinExistence type="predicted"/>
<dbReference type="EMBL" id="JAIZTC010000003">
    <property type="protein sequence ID" value="MCA8379478.1"/>
    <property type="molecule type" value="Genomic_DNA"/>
</dbReference>
<dbReference type="AlphaFoldDB" id="A0AAW4TD71"/>
<accession>A0AAW4TD71</accession>
<evidence type="ECO:0000256" key="1">
    <source>
        <dbReference type="SAM" id="MobiDB-lite"/>
    </source>
</evidence>
<evidence type="ECO:0008006" key="4">
    <source>
        <dbReference type="Google" id="ProtNLM"/>
    </source>
</evidence>
<dbReference type="RefSeq" id="WP_226133664.1">
    <property type="nucleotide sequence ID" value="NZ_JAIZTC010000003.1"/>
</dbReference>
<feature type="region of interest" description="Disordered" evidence="1">
    <location>
        <begin position="1"/>
        <end position="40"/>
    </location>
</feature>
<dbReference type="Proteomes" id="UP001199070">
    <property type="component" value="Unassembled WGS sequence"/>
</dbReference>
<protein>
    <recommendedName>
        <fullName evidence="4">DUF927 domain-containing protein</fullName>
    </recommendedName>
</protein>
<name>A0AAW4TD71_9BURK</name>
<reference evidence="2" key="1">
    <citation type="submission" date="2023-08" db="EMBL/GenBank/DDBJ databases">
        <title>A collection of bacterial strains from the Burkholderia cepacia Research Laboratory and Repository.</title>
        <authorList>
            <person name="Lipuma J."/>
            <person name="Spilker T."/>
        </authorList>
    </citation>
    <scope>NUCLEOTIDE SEQUENCE</scope>
    <source>
        <strain evidence="2">AU0862</strain>
    </source>
</reference>
<feature type="compositionally biased region" description="Basic and acidic residues" evidence="1">
    <location>
        <begin position="1"/>
        <end position="28"/>
    </location>
</feature>
<gene>
    <name evidence="2" type="ORF">LGN22_11375</name>
</gene>
<organism evidence="2 3">
    <name type="scientific">Burkholderia cenocepacia</name>
    <dbReference type="NCBI Taxonomy" id="95486"/>
    <lineage>
        <taxon>Bacteria</taxon>
        <taxon>Pseudomonadati</taxon>
        <taxon>Pseudomonadota</taxon>
        <taxon>Betaproteobacteria</taxon>
        <taxon>Burkholderiales</taxon>
        <taxon>Burkholderiaceae</taxon>
        <taxon>Burkholderia</taxon>
        <taxon>Burkholderia cepacia complex</taxon>
    </lineage>
</organism>
<comment type="caution">
    <text evidence="2">The sequence shown here is derived from an EMBL/GenBank/DDBJ whole genome shotgun (WGS) entry which is preliminary data.</text>
</comment>
<evidence type="ECO:0000313" key="3">
    <source>
        <dbReference type="Proteomes" id="UP001199070"/>
    </source>
</evidence>
<evidence type="ECO:0000313" key="2">
    <source>
        <dbReference type="EMBL" id="MCA8379478.1"/>
    </source>
</evidence>
<sequence>MSDQNKADVFEAEAPRDLEPALESRADDYPQQPENADAAQVAEPPAFEVIATAYDLHGRDPRRVVDFDHASGRRVRRLLPEGIFTSATRARTALIKAGVSLSDCSTDPLSVFDVVMMRPDRIGMYGIPYGWSRGQDAGPIYRFGDTAYSSSGPIPVYAEGPARVGTPANNLDLLKQVLTADLSPCLVIAVAAHFAGLLVPLLGCDPLVIVASGVSAPDEAHINSLADSAFGTKTAAARHARSYANDDTLVLLSTAKSRKLAFQQVRPLCDAVAPAERRTGKLESTPAPITFVVTCEQDASGNLASPCPPNGCVEISFDKPEAVVKEGAAQPSPLATEHFGAIAAKAFIDAALRDPGWVIRNADKKMPEFFDRYLGIAKGDRSEEAIRITATAFALLRYALALAGRFSIVPWEGKAVDAVVDACVTRWSERHRDRKLAFERYVIDAVKKLADPGMAGQCAKPVHREVMFDTVKERELMLIEPRTFDMYIVAHFDKIRVLDVLRKRRLLVTNGDGAQYQKRIDGGRARFYAVDFAHLRTL</sequence>